<dbReference type="GO" id="GO:0061245">
    <property type="term" value="P:establishment or maintenance of bipolar cell polarity"/>
    <property type="evidence" value="ECO:0007669"/>
    <property type="project" value="TreeGrafter"/>
</dbReference>
<evidence type="ECO:0000256" key="2">
    <source>
        <dbReference type="ARBA" id="ARBA00022441"/>
    </source>
</evidence>
<dbReference type="GO" id="GO:0051285">
    <property type="term" value="C:cell cortex of cell tip"/>
    <property type="evidence" value="ECO:0007669"/>
    <property type="project" value="TreeGrafter"/>
</dbReference>
<gene>
    <name evidence="8" type="primary">KEL2</name>
    <name evidence="8" type="ORF">LTR09_006377</name>
</gene>
<keyword evidence="2" id="KW-0880">Kelch repeat</keyword>
<feature type="region of interest" description="Disordered" evidence="7">
    <location>
        <begin position="473"/>
        <end position="727"/>
    </location>
</feature>
<feature type="region of interest" description="Disordered" evidence="7">
    <location>
        <begin position="879"/>
        <end position="945"/>
    </location>
</feature>
<dbReference type="Pfam" id="PF24681">
    <property type="entry name" value="Kelch_KLHDC2_KLHL20_DRC7"/>
    <property type="match status" value="1"/>
</dbReference>
<feature type="compositionally biased region" description="Pro residues" evidence="7">
    <location>
        <begin position="560"/>
        <end position="579"/>
    </location>
</feature>
<dbReference type="EMBL" id="JAWDJX010000020">
    <property type="protein sequence ID" value="KAK3052523.1"/>
    <property type="molecule type" value="Genomic_DNA"/>
</dbReference>
<feature type="coiled-coil region" evidence="6">
    <location>
        <begin position="1321"/>
        <end position="1404"/>
    </location>
</feature>
<feature type="coiled-coil region" evidence="6">
    <location>
        <begin position="1083"/>
        <end position="1152"/>
    </location>
</feature>
<feature type="compositionally biased region" description="Polar residues" evidence="7">
    <location>
        <begin position="1446"/>
        <end position="1459"/>
    </location>
</feature>
<comment type="caution">
    <text evidence="8">The sequence shown here is derived from an EMBL/GenBank/DDBJ whole genome shotgun (WGS) entry which is preliminary data.</text>
</comment>
<keyword evidence="3" id="KW-0963">Cytoplasm</keyword>
<feature type="region of interest" description="Disordered" evidence="7">
    <location>
        <begin position="1416"/>
        <end position="1464"/>
    </location>
</feature>
<evidence type="ECO:0000256" key="5">
    <source>
        <dbReference type="ARBA" id="ARBA00023054"/>
    </source>
</evidence>
<dbReference type="PANTHER" id="PTHR23244:SF456">
    <property type="entry name" value="MULTIPLE EPIDERMAL GROWTH FACTOR-LIKE DOMAINS PROTEIN 8"/>
    <property type="match status" value="1"/>
</dbReference>
<protein>
    <submittedName>
        <fullName evidence="8">Negative regulator of mitotic exit</fullName>
    </submittedName>
</protein>
<feature type="region of interest" description="Disordered" evidence="7">
    <location>
        <begin position="802"/>
        <end position="867"/>
    </location>
</feature>
<accession>A0AAJ0DLG9</accession>
<evidence type="ECO:0000256" key="3">
    <source>
        <dbReference type="ARBA" id="ARBA00022490"/>
    </source>
</evidence>
<feature type="compositionally biased region" description="Polar residues" evidence="7">
    <location>
        <begin position="1430"/>
        <end position="1439"/>
    </location>
</feature>
<evidence type="ECO:0000313" key="9">
    <source>
        <dbReference type="Proteomes" id="UP001271007"/>
    </source>
</evidence>
<evidence type="ECO:0000313" key="8">
    <source>
        <dbReference type="EMBL" id="KAK3052523.1"/>
    </source>
</evidence>
<feature type="compositionally biased region" description="Basic and acidic residues" evidence="7">
    <location>
        <begin position="880"/>
        <end position="889"/>
    </location>
</feature>
<dbReference type="Gene3D" id="2.120.10.80">
    <property type="entry name" value="Kelch-type beta propeller"/>
    <property type="match status" value="1"/>
</dbReference>
<reference evidence="8" key="1">
    <citation type="submission" date="2023-04" db="EMBL/GenBank/DDBJ databases">
        <title>Black Yeasts Isolated from many extreme environments.</title>
        <authorList>
            <person name="Coleine C."/>
            <person name="Stajich J.E."/>
            <person name="Selbmann L."/>
        </authorList>
    </citation>
    <scope>NUCLEOTIDE SEQUENCE</scope>
    <source>
        <strain evidence="8">CCFEE 5312</strain>
    </source>
</reference>
<feature type="compositionally biased region" description="Low complexity" evidence="7">
    <location>
        <begin position="545"/>
        <end position="559"/>
    </location>
</feature>
<dbReference type="SUPFAM" id="SSF117281">
    <property type="entry name" value="Kelch motif"/>
    <property type="match status" value="1"/>
</dbReference>
<feature type="compositionally biased region" description="Basic and acidic residues" evidence="7">
    <location>
        <begin position="896"/>
        <end position="945"/>
    </location>
</feature>
<feature type="compositionally biased region" description="Basic and acidic residues" evidence="7">
    <location>
        <begin position="1283"/>
        <end position="1304"/>
    </location>
</feature>
<dbReference type="SMART" id="SM00612">
    <property type="entry name" value="Kelch"/>
    <property type="match status" value="2"/>
</dbReference>
<dbReference type="PANTHER" id="PTHR23244">
    <property type="entry name" value="KELCH REPEAT DOMAIN"/>
    <property type="match status" value="1"/>
</dbReference>
<dbReference type="InterPro" id="IPR015915">
    <property type="entry name" value="Kelch-typ_b-propeller"/>
</dbReference>
<evidence type="ECO:0000256" key="1">
    <source>
        <dbReference type="ARBA" id="ARBA00004496"/>
    </source>
</evidence>
<feature type="coiled-coil region" evidence="6">
    <location>
        <begin position="970"/>
        <end position="1039"/>
    </location>
</feature>
<keyword evidence="4" id="KW-0677">Repeat</keyword>
<comment type="subcellular location">
    <subcellularLocation>
        <location evidence="1">Cytoplasm</location>
    </subcellularLocation>
</comment>
<dbReference type="InterPro" id="IPR006652">
    <property type="entry name" value="Kelch_1"/>
</dbReference>
<dbReference type="Gene3D" id="1.10.287.1490">
    <property type="match status" value="1"/>
</dbReference>
<feature type="compositionally biased region" description="Low complexity" evidence="7">
    <location>
        <begin position="42"/>
        <end position="53"/>
    </location>
</feature>
<feature type="region of interest" description="Disordered" evidence="7">
    <location>
        <begin position="1"/>
        <end position="139"/>
    </location>
</feature>
<evidence type="ECO:0000256" key="6">
    <source>
        <dbReference type="SAM" id="Coils"/>
    </source>
</evidence>
<dbReference type="Proteomes" id="UP001271007">
    <property type="component" value="Unassembled WGS sequence"/>
</dbReference>
<feature type="compositionally biased region" description="Polar residues" evidence="7">
    <location>
        <begin position="1569"/>
        <end position="1580"/>
    </location>
</feature>
<feature type="compositionally biased region" description="Basic and acidic residues" evidence="7">
    <location>
        <begin position="845"/>
        <end position="856"/>
    </location>
</feature>
<keyword evidence="9" id="KW-1185">Reference proteome</keyword>
<feature type="region of interest" description="Disordered" evidence="7">
    <location>
        <begin position="1502"/>
        <end position="1580"/>
    </location>
</feature>
<feature type="compositionally biased region" description="Polar residues" evidence="7">
    <location>
        <begin position="29"/>
        <end position="40"/>
    </location>
</feature>
<feature type="compositionally biased region" description="Pro residues" evidence="7">
    <location>
        <begin position="608"/>
        <end position="619"/>
    </location>
</feature>
<organism evidence="8 9">
    <name type="scientific">Extremus antarcticus</name>
    <dbReference type="NCBI Taxonomy" id="702011"/>
    <lineage>
        <taxon>Eukaryota</taxon>
        <taxon>Fungi</taxon>
        <taxon>Dikarya</taxon>
        <taxon>Ascomycota</taxon>
        <taxon>Pezizomycotina</taxon>
        <taxon>Dothideomycetes</taxon>
        <taxon>Dothideomycetidae</taxon>
        <taxon>Mycosphaerellales</taxon>
        <taxon>Extremaceae</taxon>
        <taxon>Extremus</taxon>
    </lineage>
</organism>
<evidence type="ECO:0000256" key="4">
    <source>
        <dbReference type="ARBA" id="ARBA00022737"/>
    </source>
</evidence>
<feature type="compositionally biased region" description="Polar residues" evidence="7">
    <location>
        <begin position="59"/>
        <end position="69"/>
    </location>
</feature>
<sequence length="1580" mass="173441">MSFLFKSKQKNPNPNALPPASRDIRSADGTPNGSQSQIPTLNGAVNGTVNGVVKPASPTPASSVNNSIASLAGNEQIARPSGGTGSVRHSEEKLPFPSTEDARVINGSPSPEQKSIRSLGPDVPRPRPAAPRVAGDPSPYPWSMRQLSFTTPHAHPFPRYGAAVNATSSRDGSVYLMGGLINGSTVKGDLWMVEAGPGNMTCYPVATTSEGPGPRVGHASILVGNAFIVFGGDTKMDDGDQLDDTLYLLNTSTKQWSRALPAGPRPPGRYGHTLNILGSKIYVFGGQVEGYFFNDLVAFDLNALQQATNRWDVLIQNTIDGGPPHGQIPPARTNHTMITWGDKLYLFGGTDGVHWYNDVWSYSPQTNSWTQNECIGYIPSPREGHAAALVGDVMYIFGGRTEEGTDLGDLAAFRITTRRWYTFQNMGPSPSPRSGHSMTTVGKQIVVLAGEPSSAPRDPVELSHAYFLDTGKIRYPPDSAVPQQQQNTVQHRRPSGDKTGLPIGAGRGHPPPPGTRDLVESPRSGSANDLRGRSGSVLSDNSTSRLPMAARPPQAALPAPTSPPPQVPPQQPRSGPPSRQPSRPERGMSPSGDLDRTQSIDRSLMSSPQPPGPITPQPPGAFMMDDQSMPTSPSFAPNFAPERSYYDSDASDQPRSLKPETYQPSQEPGGEGDRSSSRLQRSIIPEEEPSRPSADIPEQLPKVQELREEDDPQDSGIGSSPALTQQYDHMIKELEQVKQRNAWYASELAMAKKAGYQPRSTESPVMDERAVDVFGDEDKPLIEALLKMRAELSRVQDTIEEQSKSAAEKIAEIEKQRDSAVSEAVYAKTRLAGHSSPQLNGEGTRSPDQDRNDMGRRLASSLNAHSELSRKLDALAQEVEAERKARQLAEDTAEAAQKRVSELDSHRQEYSSELESLRSELHEAQREAREATASHGEIKSQHDMLVLDKREVDGKLEGAMAQTQNHTSILSSLRSAITASQDKAQTLEQKLEEEHGRRDEIEQKLRQLKVEHEERTNELEDTSRRLRDAEEMTEKHAEEARTHRETVVAGLGKIDDRDIGANAVSDERVVTLQAQVEHANSMVRQNQAAADTAAEKLRRAEERIAGLEAFQEQASREGLSIRKQLQGLTKDNQSLTSQKADLEQKVQSQMLETNALSVQHASLRDVLGERGINAAEVRRSRAMDSPSSLSRFSTPDLHRVRELEQQLENSLKSHDEMKAQFEDISERDEKQKREYEDKLTALDNDHQAAVKYLRGTEKMLSKMKQELQRVKDENRELKKKIDKVRDDGESSKRATPDDWESERDRLKKEVADVQSNLHTSVTDLESKISGMQQQLQAAEGELHQVRMAHATSQADLSTLTATHSQFRGDFEKMQHDNTLLEERARDAENKVQLLLNQVESSVDNYRRQSRLGDGIATMNGTFHQRPLSGLSETNINHTSAPAGGSHSRSQSDGNASIISDATGANGRDSFALDSLASELETLRSHWETTKNFRLSDKFDFEKTPISGSGPHAEGSAVGSGDYGASMADWRRGLDLSDEEEERRVGGSEGDDTIRGEEDEDGDEAGMAVTTPTQGQRVGMI</sequence>
<evidence type="ECO:0000256" key="7">
    <source>
        <dbReference type="SAM" id="MobiDB-lite"/>
    </source>
</evidence>
<name>A0AAJ0DLG9_9PEZI</name>
<dbReference type="FunFam" id="2.120.10.80:FF:000049">
    <property type="entry name" value="Cell polarity protein (Tea1)"/>
    <property type="match status" value="1"/>
</dbReference>
<proteinExistence type="predicted"/>
<feature type="compositionally biased region" description="Polar residues" evidence="7">
    <location>
        <begin position="716"/>
        <end position="727"/>
    </location>
</feature>
<keyword evidence="5 6" id="KW-0175">Coiled coil</keyword>
<feature type="compositionally biased region" description="Basic and acidic residues" evidence="7">
    <location>
        <begin position="1541"/>
        <end position="1555"/>
    </location>
</feature>
<feature type="compositionally biased region" description="Basic and acidic residues" evidence="7">
    <location>
        <begin position="802"/>
        <end position="820"/>
    </location>
</feature>
<feature type="region of interest" description="Disordered" evidence="7">
    <location>
        <begin position="1270"/>
        <end position="1304"/>
    </location>
</feature>